<accession>A0A022QJR1</accession>
<evidence type="ECO:0000256" key="2">
    <source>
        <dbReference type="ARBA" id="ARBA00022614"/>
    </source>
</evidence>
<dbReference type="Pfam" id="PF18052">
    <property type="entry name" value="Rx_N"/>
    <property type="match status" value="1"/>
</dbReference>
<dbReference type="GO" id="GO:0005524">
    <property type="term" value="F:ATP binding"/>
    <property type="evidence" value="ECO:0007669"/>
    <property type="project" value="UniProtKB-KW"/>
</dbReference>
<feature type="domain" description="Disease resistance N-terminal" evidence="9">
    <location>
        <begin position="1"/>
        <end position="54"/>
    </location>
</feature>
<dbReference type="InterPro" id="IPR044974">
    <property type="entry name" value="Disease_R_plants"/>
</dbReference>
<reference evidence="12 13" key="1">
    <citation type="journal article" date="2013" name="Proc. Natl. Acad. Sci. U.S.A.">
        <title>Fine-scale variation in meiotic recombination in Mimulus inferred from population shotgun sequencing.</title>
        <authorList>
            <person name="Hellsten U."/>
            <person name="Wright K.M."/>
            <person name="Jenkins J."/>
            <person name="Shu S."/>
            <person name="Yuan Y."/>
            <person name="Wessler S.R."/>
            <person name="Schmutz J."/>
            <person name="Willis J.H."/>
            <person name="Rokhsar D.S."/>
        </authorList>
    </citation>
    <scope>NUCLEOTIDE SEQUENCE [LARGE SCALE GENOMIC DNA]</scope>
    <source>
        <strain evidence="13">cv. DUN x IM62</strain>
    </source>
</reference>
<keyword evidence="3" id="KW-0677">Repeat</keyword>
<dbReference type="InterPro" id="IPR002182">
    <property type="entry name" value="NB-ARC"/>
</dbReference>
<organism evidence="12 13">
    <name type="scientific">Erythranthe guttata</name>
    <name type="common">Yellow monkey flower</name>
    <name type="synonym">Mimulus guttatus</name>
    <dbReference type="NCBI Taxonomy" id="4155"/>
    <lineage>
        <taxon>Eukaryota</taxon>
        <taxon>Viridiplantae</taxon>
        <taxon>Streptophyta</taxon>
        <taxon>Embryophyta</taxon>
        <taxon>Tracheophyta</taxon>
        <taxon>Spermatophyta</taxon>
        <taxon>Magnoliopsida</taxon>
        <taxon>eudicotyledons</taxon>
        <taxon>Gunneridae</taxon>
        <taxon>Pentapetalae</taxon>
        <taxon>asterids</taxon>
        <taxon>lamiids</taxon>
        <taxon>Lamiales</taxon>
        <taxon>Phrymaceae</taxon>
        <taxon>Erythranthe</taxon>
    </lineage>
</organism>
<dbReference type="Gene3D" id="3.80.10.10">
    <property type="entry name" value="Ribonuclease Inhibitor"/>
    <property type="match status" value="1"/>
</dbReference>
<comment type="similarity">
    <text evidence="1">Belongs to the disease resistance NB-LRR family.</text>
</comment>
<evidence type="ECO:0008006" key="14">
    <source>
        <dbReference type="Google" id="ProtNLM"/>
    </source>
</evidence>
<dbReference type="Gene3D" id="1.20.5.4130">
    <property type="match status" value="1"/>
</dbReference>
<dbReference type="InterPro" id="IPR036388">
    <property type="entry name" value="WH-like_DNA-bd_sf"/>
</dbReference>
<keyword evidence="13" id="KW-1185">Reference proteome</keyword>
<dbReference type="STRING" id="4155.A0A022QJR1"/>
<dbReference type="InterPro" id="IPR055414">
    <property type="entry name" value="LRR_R13L4/SHOC2-like"/>
</dbReference>
<evidence type="ECO:0000256" key="4">
    <source>
        <dbReference type="ARBA" id="ARBA00022741"/>
    </source>
</evidence>
<feature type="region of interest" description="Disordered" evidence="7">
    <location>
        <begin position="96"/>
        <end position="120"/>
    </location>
</feature>
<dbReference type="InterPro" id="IPR058922">
    <property type="entry name" value="WHD_DRP"/>
</dbReference>
<dbReference type="FunFam" id="1.10.10.10:FF:000322">
    <property type="entry name" value="Probable disease resistance protein At1g63360"/>
    <property type="match status" value="1"/>
</dbReference>
<dbReference type="InterPro" id="IPR032675">
    <property type="entry name" value="LRR_dom_sf"/>
</dbReference>
<evidence type="ECO:0000313" key="12">
    <source>
        <dbReference type="EMBL" id="EYU27488.1"/>
    </source>
</evidence>
<dbReference type="EMBL" id="KI631456">
    <property type="protein sequence ID" value="EYU27488.1"/>
    <property type="molecule type" value="Genomic_DNA"/>
</dbReference>
<dbReference type="InterPro" id="IPR027417">
    <property type="entry name" value="P-loop_NTPase"/>
</dbReference>
<feature type="domain" description="Disease resistance protein winged helix" evidence="10">
    <location>
        <begin position="388"/>
        <end position="456"/>
    </location>
</feature>
<dbReference type="SUPFAM" id="SSF52540">
    <property type="entry name" value="P-loop containing nucleoside triphosphate hydrolases"/>
    <property type="match status" value="1"/>
</dbReference>
<dbReference type="Gene3D" id="1.10.10.10">
    <property type="entry name" value="Winged helix-like DNA-binding domain superfamily/Winged helix DNA-binding domain"/>
    <property type="match status" value="1"/>
</dbReference>
<feature type="domain" description="Disease resistance R13L4/SHOC-2-like LRR" evidence="11">
    <location>
        <begin position="524"/>
        <end position="832"/>
    </location>
</feature>
<dbReference type="InterPro" id="IPR041118">
    <property type="entry name" value="Rx_N"/>
</dbReference>
<evidence type="ECO:0000259" key="10">
    <source>
        <dbReference type="Pfam" id="PF23559"/>
    </source>
</evidence>
<dbReference type="Pfam" id="PF00931">
    <property type="entry name" value="NB-ARC"/>
    <property type="match status" value="1"/>
</dbReference>
<dbReference type="PANTHER" id="PTHR23155">
    <property type="entry name" value="DISEASE RESISTANCE PROTEIN RP"/>
    <property type="match status" value="1"/>
</dbReference>
<name>A0A022QJR1_ERYGU</name>
<feature type="compositionally biased region" description="Low complexity" evidence="7">
    <location>
        <begin position="96"/>
        <end position="109"/>
    </location>
</feature>
<keyword evidence="2" id="KW-0433">Leucine-rich repeat</keyword>
<protein>
    <recommendedName>
        <fullName evidence="14">NB-ARC domain-containing protein</fullName>
    </recommendedName>
</protein>
<keyword evidence="5" id="KW-0611">Plant defense</keyword>
<sequence>MKVFIEEHSGNDDDRRLLLDQVVDQVRDIAYDIEDVLEEFIIHSQSYKFHNHRISRKLHSFSHNLYHVFPLRGISEKIARIKMSIDDMGSQHAFLSTGLSSPRPSSSSTNRVRPHPVSPPLLDDEIVGYEKEKETFTHQLLDGQKRLVTLAVVGPGGSGKTAFVNNVFKKQVITGRFDCHAWVHVSPHLKAEELFIDLLNQFCGSRKYPFDDGTNTQTKLLKYLTRKRFIVVLDDIWNQNDWDVIKEGFPNSSRSSRIIVTTRSSDVASVCASSSTHVHIVNCLGWLHALTLFYRKAFQDIDGQCPPELKGCSERIVKRCEGLPLAIVAVGSALAHKPRLPNEWEKFHNSLGCEITEDSNLSVISNALLPGYMDLSTNLKSCFLYFSIFPEDYSVDRGRLIRLWVAEQFAVGTDCLTAEEVAEDYFDELIQRNLVHVSNYDFDGKPRNCRVLNLVLTFITNKCKYENFASIFPRESTSQNQKIRRLSVHSDCTGLSGKSFLSGVRSMFLLRLLKISPTDFKKILCELKLARVLDFQGAPITKFPKDVTRLTLLRHLNFRGTKINMIPTSIKKLSYLETLDLKQTDVKELPKEILLHLHNLRHLFAYKYNVANYVVFDSVHGVTISEGIGNLTNLQKLSMIKVGEKVRILQELKNLSKLRKLGLTGLEKGHGKELSASVEQMPHLRTLNLCSHTKEDFLELGELRNRPLKLERLYLKGRLEQLPTWISSLNNLLKIGLKWSKMSNSPLQALQRLPNLMELQLVDCFIGGELVFEASSFKNLKILLIEDFAELHTVVIQNGAMPDVKQISLRRCPRVMIFPLGMNNLAKVEELTLYDMAPEFIARLRKKGEDCAMVTHIPVIHSFTLKPQSWSFENLSDSFSH</sequence>
<evidence type="ECO:0000313" key="13">
    <source>
        <dbReference type="Proteomes" id="UP000030748"/>
    </source>
</evidence>
<dbReference type="GO" id="GO:0051607">
    <property type="term" value="P:defense response to virus"/>
    <property type="evidence" value="ECO:0007669"/>
    <property type="project" value="UniProtKB-ARBA"/>
</dbReference>
<dbReference type="PANTHER" id="PTHR23155:SF1205">
    <property type="entry name" value="DISEASE RESISTANCE PROTEIN RPM1"/>
    <property type="match status" value="1"/>
</dbReference>
<dbReference type="Pfam" id="PF23559">
    <property type="entry name" value="WHD_DRP"/>
    <property type="match status" value="1"/>
</dbReference>
<gene>
    <name evidence="12" type="ORF">MIMGU_mgv1a001128mg</name>
</gene>
<evidence type="ECO:0000256" key="3">
    <source>
        <dbReference type="ARBA" id="ARBA00022737"/>
    </source>
</evidence>
<keyword evidence="4" id="KW-0547">Nucleotide-binding</keyword>
<dbReference type="GO" id="GO:0043531">
    <property type="term" value="F:ADP binding"/>
    <property type="evidence" value="ECO:0007669"/>
    <property type="project" value="InterPro"/>
</dbReference>
<dbReference type="Gene3D" id="1.10.8.430">
    <property type="entry name" value="Helical domain of apoptotic protease-activating factors"/>
    <property type="match status" value="1"/>
</dbReference>
<evidence type="ECO:0000259" key="11">
    <source>
        <dbReference type="Pfam" id="PF23598"/>
    </source>
</evidence>
<dbReference type="Proteomes" id="UP000030748">
    <property type="component" value="Unassembled WGS sequence"/>
</dbReference>
<evidence type="ECO:0000256" key="7">
    <source>
        <dbReference type="SAM" id="MobiDB-lite"/>
    </source>
</evidence>
<dbReference type="FunFam" id="3.40.50.300:FF:001091">
    <property type="entry name" value="Probable disease resistance protein At1g61300"/>
    <property type="match status" value="1"/>
</dbReference>
<dbReference type="SUPFAM" id="SSF52058">
    <property type="entry name" value="L domain-like"/>
    <property type="match status" value="1"/>
</dbReference>
<keyword evidence="6" id="KW-0067">ATP-binding</keyword>
<proteinExistence type="inferred from homology"/>
<evidence type="ECO:0000256" key="1">
    <source>
        <dbReference type="ARBA" id="ARBA00008894"/>
    </source>
</evidence>
<dbReference type="AlphaFoldDB" id="A0A022QJR1"/>
<evidence type="ECO:0000259" key="9">
    <source>
        <dbReference type="Pfam" id="PF18052"/>
    </source>
</evidence>
<feature type="domain" description="NB-ARC" evidence="8">
    <location>
        <begin position="130"/>
        <end position="300"/>
    </location>
</feature>
<evidence type="ECO:0000256" key="6">
    <source>
        <dbReference type="ARBA" id="ARBA00022840"/>
    </source>
</evidence>
<dbReference type="Pfam" id="PF23598">
    <property type="entry name" value="LRR_14"/>
    <property type="match status" value="1"/>
</dbReference>
<evidence type="ECO:0000256" key="5">
    <source>
        <dbReference type="ARBA" id="ARBA00022821"/>
    </source>
</evidence>
<dbReference type="PRINTS" id="PR00364">
    <property type="entry name" value="DISEASERSIST"/>
</dbReference>
<dbReference type="Gene3D" id="3.40.50.300">
    <property type="entry name" value="P-loop containing nucleotide triphosphate hydrolases"/>
    <property type="match status" value="1"/>
</dbReference>
<dbReference type="OrthoDB" id="690341at2759"/>
<dbReference type="InterPro" id="IPR042197">
    <property type="entry name" value="Apaf_helical"/>
</dbReference>
<dbReference type="eggNOG" id="KOG4658">
    <property type="taxonomic scope" value="Eukaryota"/>
</dbReference>
<evidence type="ECO:0000259" key="8">
    <source>
        <dbReference type="Pfam" id="PF00931"/>
    </source>
</evidence>